<dbReference type="EMBL" id="MU266591">
    <property type="protein sequence ID" value="KAH7920284.1"/>
    <property type="molecule type" value="Genomic_DNA"/>
</dbReference>
<evidence type="ECO:0000313" key="1">
    <source>
        <dbReference type="EMBL" id="KAH7920284.1"/>
    </source>
</evidence>
<protein>
    <submittedName>
        <fullName evidence="1">Uncharacterized protein</fullName>
    </submittedName>
</protein>
<gene>
    <name evidence="1" type="ORF">BV22DRAFT_813226</name>
</gene>
<name>A0ACB8B4U7_9AGAM</name>
<sequence length="194" mass="21904">MMAGSSCDSTMSKPGRSSESESPGSGTRFRVHHYRASSPLQRLHQFRLSLLFRVRIESTAYVVREPKRRHLGMKSPRLPFVFSTRTESLEASSSNFRPSVSLLDMGPWDRNRRRALCPPCVQVSAIWRSISSSSGPVLNSGRRRQPDASLFPDHLNTCSFSQLAPVLLRLDRERHISMPSFGPQVHVVVFSLPR</sequence>
<comment type="caution">
    <text evidence="1">The sequence shown here is derived from an EMBL/GenBank/DDBJ whole genome shotgun (WGS) entry which is preliminary data.</text>
</comment>
<evidence type="ECO:0000313" key="2">
    <source>
        <dbReference type="Proteomes" id="UP000790709"/>
    </source>
</evidence>
<accession>A0ACB8B4U7</accession>
<keyword evidence="2" id="KW-1185">Reference proteome</keyword>
<proteinExistence type="predicted"/>
<reference evidence="1" key="1">
    <citation type="journal article" date="2021" name="New Phytol.">
        <title>Evolutionary innovations through gain and loss of genes in the ectomycorrhizal Boletales.</title>
        <authorList>
            <person name="Wu G."/>
            <person name="Miyauchi S."/>
            <person name="Morin E."/>
            <person name="Kuo A."/>
            <person name="Drula E."/>
            <person name="Varga T."/>
            <person name="Kohler A."/>
            <person name="Feng B."/>
            <person name="Cao Y."/>
            <person name="Lipzen A."/>
            <person name="Daum C."/>
            <person name="Hundley H."/>
            <person name="Pangilinan J."/>
            <person name="Johnson J."/>
            <person name="Barry K."/>
            <person name="LaButti K."/>
            <person name="Ng V."/>
            <person name="Ahrendt S."/>
            <person name="Min B."/>
            <person name="Choi I.G."/>
            <person name="Park H."/>
            <person name="Plett J.M."/>
            <person name="Magnuson J."/>
            <person name="Spatafora J.W."/>
            <person name="Nagy L.G."/>
            <person name="Henrissat B."/>
            <person name="Grigoriev I.V."/>
            <person name="Yang Z.L."/>
            <person name="Xu J."/>
            <person name="Martin F.M."/>
        </authorList>
    </citation>
    <scope>NUCLEOTIDE SEQUENCE</scope>
    <source>
        <strain evidence="1">KUC20120723A-06</strain>
    </source>
</reference>
<organism evidence="1 2">
    <name type="scientific">Leucogyrophana mollusca</name>
    <dbReference type="NCBI Taxonomy" id="85980"/>
    <lineage>
        <taxon>Eukaryota</taxon>
        <taxon>Fungi</taxon>
        <taxon>Dikarya</taxon>
        <taxon>Basidiomycota</taxon>
        <taxon>Agaricomycotina</taxon>
        <taxon>Agaricomycetes</taxon>
        <taxon>Agaricomycetidae</taxon>
        <taxon>Boletales</taxon>
        <taxon>Boletales incertae sedis</taxon>
        <taxon>Leucogyrophana</taxon>
    </lineage>
</organism>
<dbReference type="Proteomes" id="UP000790709">
    <property type="component" value="Unassembled WGS sequence"/>
</dbReference>